<feature type="region of interest" description="Disordered" evidence="1">
    <location>
        <begin position="1"/>
        <end position="23"/>
    </location>
</feature>
<evidence type="ECO:0000313" key="3">
    <source>
        <dbReference type="Proteomes" id="UP000066737"/>
    </source>
</evidence>
<dbReference type="Proteomes" id="UP000066737">
    <property type="component" value="Chromosome I"/>
</dbReference>
<dbReference type="GeneID" id="91108225"/>
<reference evidence="3" key="1">
    <citation type="journal article" date="2016" name="Environ. Microbiol.">
        <title>The complete genome of a viable archaeum isolated from 123-million-year-old rock salt.</title>
        <authorList>
            <person name="Jaakkola S.T."/>
            <person name="Pfeiffer F."/>
            <person name="Ravantti J.J."/>
            <person name="Guo Q."/>
            <person name="Liu Y."/>
            <person name="Chen X."/>
            <person name="Ma H."/>
            <person name="Yang C."/>
            <person name="Oksanen H.M."/>
            <person name="Bamford D.H."/>
        </authorList>
    </citation>
    <scope>NUCLEOTIDE SEQUENCE</scope>
    <source>
        <strain evidence="3">JI20-1</strain>
    </source>
</reference>
<dbReference type="KEGG" id="hhb:Hhub_3532"/>
<dbReference type="AlphaFoldDB" id="A0A0U5H8L8"/>
<keyword evidence="3" id="KW-1185">Reference proteome</keyword>
<dbReference type="InterPro" id="IPR055978">
    <property type="entry name" value="DUF7556"/>
</dbReference>
<evidence type="ECO:0000313" key="2">
    <source>
        <dbReference type="EMBL" id="CQH61739.1"/>
    </source>
</evidence>
<dbReference type="EMBL" id="LN831302">
    <property type="protein sequence ID" value="CQH61739.1"/>
    <property type="molecule type" value="Genomic_DNA"/>
</dbReference>
<dbReference type="RefSeq" id="WP_169793414.1">
    <property type="nucleotide sequence ID" value="NZ_CEML01000001.1"/>
</dbReference>
<protein>
    <submittedName>
        <fullName evidence="2">Uncharacterized protein</fullName>
    </submittedName>
</protein>
<evidence type="ECO:0000256" key="1">
    <source>
        <dbReference type="SAM" id="MobiDB-lite"/>
    </source>
</evidence>
<accession>A0A0U5H8L8</accession>
<proteinExistence type="predicted"/>
<organism evidence="2 3">
    <name type="scientific">Halobacterium hubeiense</name>
    <dbReference type="NCBI Taxonomy" id="1407499"/>
    <lineage>
        <taxon>Archaea</taxon>
        <taxon>Methanobacteriati</taxon>
        <taxon>Methanobacteriota</taxon>
        <taxon>Stenosarchaea group</taxon>
        <taxon>Halobacteria</taxon>
        <taxon>Halobacteriales</taxon>
        <taxon>Halobacteriaceae</taxon>
        <taxon>Halobacterium</taxon>
    </lineage>
</organism>
<dbReference type="OrthoDB" id="262340at2157"/>
<gene>
    <name evidence="2" type="ORF">HHUB_3532</name>
</gene>
<name>A0A0U5H8L8_9EURY</name>
<sequence>MTTDAVQPANASGTDVMASLDDEGPESRLVIADISCDEAWMSVTADHATALSAWR</sequence>
<feature type="compositionally biased region" description="Polar residues" evidence="1">
    <location>
        <begin position="1"/>
        <end position="13"/>
    </location>
</feature>
<dbReference type="Pfam" id="PF24433">
    <property type="entry name" value="DUF7556"/>
    <property type="match status" value="1"/>
</dbReference>